<evidence type="ECO:0000313" key="1">
    <source>
        <dbReference type="EMBL" id="WVZ19275.1"/>
    </source>
</evidence>
<sequence>MLEVMITENVVEVGMSGCFFFYEEVLSSKLEKRILSGVMVCVSEAFFFLNWFSAIPKISNHLSVNPQRIPSLLVQNVPAENRFFPQYCRVPVASFQPKSLFIFSHKTNHFYSFIFPFFLKENKIFQTFLFS</sequence>
<dbReference type="EMBL" id="CP144699">
    <property type="protein sequence ID" value="WVZ19275.1"/>
    <property type="molecule type" value="Genomic_DNA"/>
</dbReference>
<proteinExistence type="predicted"/>
<reference evidence="1 2" key="1">
    <citation type="journal article" date="2023" name="Life. Sci Alliance">
        <title>Evolutionary insights into 3D genome organization and epigenetic landscape of Vigna mungo.</title>
        <authorList>
            <person name="Junaid A."/>
            <person name="Singh B."/>
            <person name="Bhatia S."/>
        </authorList>
    </citation>
    <scope>NUCLEOTIDE SEQUENCE [LARGE SCALE GENOMIC DNA]</scope>
    <source>
        <strain evidence="1">Urdbean</strain>
    </source>
</reference>
<protein>
    <submittedName>
        <fullName evidence="1">Uncharacterized protein</fullName>
    </submittedName>
</protein>
<dbReference type="Proteomes" id="UP001374535">
    <property type="component" value="Chromosome 2"/>
</dbReference>
<name>A0AAQ3P096_VIGMU</name>
<dbReference type="AlphaFoldDB" id="A0AAQ3P096"/>
<organism evidence="1 2">
    <name type="scientific">Vigna mungo</name>
    <name type="common">Black gram</name>
    <name type="synonym">Phaseolus mungo</name>
    <dbReference type="NCBI Taxonomy" id="3915"/>
    <lineage>
        <taxon>Eukaryota</taxon>
        <taxon>Viridiplantae</taxon>
        <taxon>Streptophyta</taxon>
        <taxon>Embryophyta</taxon>
        <taxon>Tracheophyta</taxon>
        <taxon>Spermatophyta</taxon>
        <taxon>Magnoliopsida</taxon>
        <taxon>eudicotyledons</taxon>
        <taxon>Gunneridae</taxon>
        <taxon>Pentapetalae</taxon>
        <taxon>rosids</taxon>
        <taxon>fabids</taxon>
        <taxon>Fabales</taxon>
        <taxon>Fabaceae</taxon>
        <taxon>Papilionoideae</taxon>
        <taxon>50 kb inversion clade</taxon>
        <taxon>NPAAA clade</taxon>
        <taxon>indigoferoid/millettioid clade</taxon>
        <taxon>Phaseoleae</taxon>
        <taxon>Vigna</taxon>
    </lineage>
</organism>
<evidence type="ECO:0000313" key="2">
    <source>
        <dbReference type="Proteomes" id="UP001374535"/>
    </source>
</evidence>
<gene>
    <name evidence="1" type="ORF">V8G54_006597</name>
</gene>
<keyword evidence="2" id="KW-1185">Reference proteome</keyword>
<accession>A0AAQ3P096</accession>